<dbReference type="PROSITE" id="PS01360">
    <property type="entry name" value="ZF_MYND_1"/>
    <property type="match status" value="1"/>
</dbReference>
<keyword evidence="2 4" id="KW-0863">Zinc-finger</keyword>
<keyword evidence="7" id="KW-1185">Reference proteome</keyword>
<evidence type="ECO:0000259" key="5">
    <source>
        <dbReference type="PROSITE" id="PS50865"/>
    </source>
</evidence>
<dbReference type="GO" id="GO:0045892">
    <property type="term" value="P:negative regulation of DNA-templated transcription"/>
    <property type="evidence" value="ECO:0007669"/>
    <property type="project" value="InterPro"/>
</dbReference>
<keyword evidence="1" id="KW-0479">Metal-binding</keyword>
<dbReference type="OrthoDB" id="5282002at2759"/>
<evidence type="ECO:0000313" key="7">
    <source>
        <dbReference type="Proteomes" id="UP000678393"/>
    </source>
</evidence>
<dbReference type="GO" id="GO:0008270">
    <property type="term" value="F:zinc ion binding"/>
    <property type="evidence" value="ECO:0007669"/>
    <property type="project" value="UniProtKB-KW"/>
</dbReference>
<gene>
    <name evidence="6" type="ORF">CUNI_LOCUS9314</name>
</gene>
<sequence>MADSAGMGISHPSAKLLSLSSPLITWIFQLLEDERTSQQLEMKAETSKNQTVKYLYETVAKLIKSAEVPSLVAEVKALFEASNRQSECILNLPMEDTCWCIGDWEYSQHQDERTMRFVGILDLTTSQQVTQMTSLIYKSDMSYKDQAMQLLYYACLNPVKKCPRRPHYVKLLNTPEARNVTLDLTSLGVNFLDSNMEMDGDLNKPAEESSVWFRRCFSCGIRGTPDMFTPCSECSAVMYCDRECQVNSWKQRHKKWCKKFKQFMKMEHQLAEFPFTFSKTSTSLNFTREKLKCFLEENDVYNKGLWRRECPSYRGTKADIPFDLWRAGNYYNYRGFWLDSPIAGLLHYPLTLYWIIVSWLPEHYVDVFKKMKTSGCLQVHIIGAEREAEMFDPFLECARLLAPIHLHLHLFGNELSKHIHNNCQTKENLTFQVHCSLYHEYQLLELPAPDLAVGFNAGLSAYSTFIQTVKLLLEERTAFFCTDYCYYSVVHSQRALSNSHIGRMLHPVINPFRSPFRLPAEEVNFPRYSNAFIFCLKPYDDNVKEPNTWEGIVSNIV</sequence>
<reference evidence="6" key="1">
    <citation type="submission" date="2021-04" db="EMBL/GenBank/DDBJ databases">
        <authorList>
            <consortium name="Molecular Ecology Group"/>
        </authorList>
    </citation>
    <scope>NUCLEOTIDE SEQUENCE</scope>
</reference>
<dbReference type="PANTHER" id="PTHR47085:SF1">
    <property type="entry name" value="ZINC FINGER MYND DOMAIN-CONTAINING PROTEIN 15"/>
    <property type="match status" value="1"/>
</dbReference>
<dbReference type="PANTHER" id="PTHR47085">
    <property type="entry name" value="ZINC FINGER MYND DOMAIN-CONTAINING PROTEIN 15"/>
    <property type="match status" value="1"/>
</dbReference>
<evidence type="ECO:0000256" key="1">
    <source>
        <dbReference type="ARBA" id="ARBA00022723"/>
    </source>
</evidence>
<dbReference type="PROSITE" id="PS50865">
    <property type="entry name" value="ZF_MYND_2"/>
    <property type="match status" value="1"/>
</dbReference>
<evidence type="ECO:0000256" key="3">
    <source>
        <dbReference type="ARBA" id="ARBA00022833"/>
    </source>
</evidence>
<feature type="domain" description="MYND-type" evidence="5">
    <location>
        <begin position="216"/>
        <end position="257"/>
    </location>
</feature>
<dbReference type="EMBL" id="CAJHNH020001609">
    <property type="protein sequence ID" value="CAG5123756.1"/>
    <property type="molecule type" value="Genomic_DNA"/>
</dbReference>
<dbReference type="SUPFAM" id="SSF144232">
    <property type="entry name" value="HIT/MYND zinc finger-like"/>
    <property type="match status" value="1"/>
</dbReference>
<dbReference type="GO" id="GO:0042826">
    <property type="term" value="F:histone deacetylase binding"/>
    <property type="evidence" value="ECO:0007669"/>
    <property type="project" value="InterPro"/>
</dbReference>
<evidence type="ECO:0000256" key="4">
    <source>
        <dbReference type="PROSITE-ProRule" id="PRU00134"/>
    </source>
</evidence>
<organism evidence="6 7">
    <name type="scientific">Candidula unifasciata</name>
    <dbReference type="NCBI Taxonomy" id="100452"/>
    <lineage>
        <taxon>Eukaryota</taxon>
        <taxon>Metazoa</taxon>
        <taxon>Spiralia</taxon>
        <taxon>Lophotrochozoa</taxon>
        <taxon>Mollusca</taxon>
        <taxon>Gastropoda</taxon>
        <taxon>Heterobranchia</taxon>
        <taxon>Euthyneura</taxon>
        <taxon>Panpulmonata</taxon>
        <taxon>Eupulmonata</taxon>
        <taxon>Stylommatophora</taxon>
        <taxon>Helicina</taxon>
        <taxon>Helicoidea</taxon>
        <taxon>Geomitridae</taxon>
        <taxon>Candidula</taxon>
    </lineage>
</organism>
<dbReference type="Gene3D" id="6.10.140.2220">
    <property type="match status" value="1"/>
</dbReference>
<accession>A0A8S3Z9L7</accession>
<dbReference type="InterPro" id="IPR002893">
    <property type="entry name" value="Znf_MYND"/>
</dbReference>
<evidence type="ECO:0000313" key="6">
    <source>
        <dbReference type="EMBL" id="CAG5123756.1"/>
    </source>
</evidence>
<comment type="caution">
    <text evidence="6">The sequence shown here is derived from an EMBL/GenBank/DDBJ whole genome shotgun (WGS) entry which is preliminary data.</text>
</comment>
<keyword evidence="3" id="KW-0862">Zinc</keyword>
<dbReference type="InterPro" id="IPR042989">
    <property type="entry name" value="ZMY15"/>
</dbReference>
<proteinExistence type="predicted"/>
<evidence type="ECO:0000256" key="2">
    <source>
        <dbReference type="ARBA" id="ARBA00022771"/>
    </source>
</evidence>
<dbReference type="Proteomes" id="UP000678393">
    <property type="component" value="Unassembled WGS sequence"/>
</dbReference>
<dbReference type="Pfam" id="PF20179">
    <property type="entry name" value="MSS51_C"/>
    <property type="match status" value="1"/>
</dbReference>
<dbReference type="InterPro" id="IPR046824">
    <property type="entry name" value="Mss51-like_C"/>
</dbReference>
<name>A0A8S3Z9L7_9EUPU</name>
<protein>
    <recommendedName>
        <fullName evidence="5">MYND-type domain-containing protein</fullName>
    </recommendedName>
</protein>
<dbReference type="Pfam" id="PF01753">
    <property type="entry name" value="zf-MYND"/>
    <property type="match status" value="1"/>
</dbReference>
<dbReference type="AlphaFoldDB" id="A0A8S3Z9L7"/>